<name>K6UCM8_PLACD</name>
<keyword evidence="1" id="KW-0175">Coiled coil</keyword>
<dbReference type="EMBL" id="DF157097">
    <property type="protein sequence ID" value="GAB65126.1"/>
    <property type="molecule type" value="Genomic_DNA"/>
</dbReference>
<feature type="region of interest" description="Disordered" evidence="2">
    <location>
        <begin position="254"/>
        <end position="281"/>
    </location>
</feature>
<feature type="compositionally biased region" description="Basic and acidic residues" evidence="2">
    <location>
        <begin position="582"/>
        <end position="591"/>
    </location>
</feature>
<accession>K6UCM8</accession>
<feature type="compositionally biased region" description="Basic residues" evidence="2">
    <location>
        <begin position="168"/>
        <end position="196"/>
    </location>
</feature>
<dbReference type="OrthoDB" id="372486at2759"/>
<reference evidence="3 4" key="1">
    <citation type="journal article" date="2012" name="Nat. Genet.">
        <title>Plasmodium cynomolgi genome sequences provide insight into Plasmodium vivax and the monkey malaria clade.</title>
        <authorList>
            <person name="Tachibana S."/>
            <person name="Sullivan S.A."/>
            <person name="Kawai S."/>
            <person name="Nakamura S."/>
            <person name="Kim H.R."/>
            <person name="Goto N."/>
            <person name="Arisue N."/>
            <person name="Palacpac N.M.Q."/>
            <person name="Honma H."/>
            <person name="Yagi M."/>
            <person name="Tougan T."/>
            <person name="Katakai Y."/>
            <person name="Kaneko O."/>
            <person name="Mita T."/>
            <person name="Kita K."/>
            <person name="Yasutomi Y."/>
            <person name="Sutton P.L."/>
            <person name="Shakhbatyan R."/>
            <person name="Horii T."/>
            <person name="Yasunaga T."/>
            <person name="Barnwell J.W."/>
            <person name="Escalante A.A."/>
            <person name="Carlton J.M."/>
            <person name="Tanabe K."/>
        </authorList>
    </citation>
    <scope>NUCLEOTIDE SEQUENCE [LARGE SCALE GENOMIC DNA]</scope>
    <source>
        <strain evidence="3 4">B</strain>
    </source>
</reference>
<dbReference type="RefSeq" id="XP_004221073.1">
    <property type="nucleotide sequence ID" value="XM_004221025.1"/>
</dbReference>
<dbReference type="OMA" id="CYEDMFH"/>
<evidence type="ECO:0000256" key="1">
    <source>
        <dbReference type="SAM" id="Coils"/>
    </source>
</evidence>
<feature type="region of interest" description="Disordered" evidence="2">
    <location>
        <begin position="645"/>
        <end position="677"/>
    </location>
</feature>
<dbReference type="PhylomeDB" id="K6UCM8"/>
<feature type="compositionally biased region" description="Basic and acidic residues" evidence="2">
    <location>
        <begin position="1"/>
        <end position="21"/>
    </location>
</feature>
<proteinExistence type="predicted"/>
<gene>
    <name evidence="3" type="ORF">PCYB_051440</name>
</gene>
<feature type="compositionally biased region" description="Low complexity" evidence="2">
    <location>
        <begin position="518"/>
        <end position="543"/>
    </location>
</feature>
<dbReference type="VEuPathDB" id="PlasmoDB:PCYB_051440"/>
<feature type="region of interest" description="Disordered" evidence="2">
    <location>
        <begin position="155"/>
        <end position="201"/>
    </location>
</feature>
<evidence type="ECO:0000313" key="4">
    <source>
        <dbReference type="Proteomes" id="UP000006319"/>
    </source>
</evidence>
<feature type="compositionally biased region" description="Polar residues" evidence="2">
    <location>
        <begin position="592"/>
        <end position="601"/>
    </location>
</feature>
<feature type="compositionally biased region" description="Low complexity" evidence="2">
    <location>
        <begin position="645"/>
        <end position="654"/>
    </location>
</feature>
<feature type="coiled-coil region" evidence="1">
    <location>
        <begin position="55"/>
        <end position="82"/>
    </location>
</feature>
<evidence type="ECO:0000313" key="3">
    <source>
        <dbReference type="EMBL" id="GAB65126.1"/>
    </source>
</evidence>
<dbReference type="KEGG" id="pcy:PCYB_051440"/>
<evidence type="ECO:0000256" key="2">
    <source>
        <dbReference type="SAM" id="MobiDB-lite"/>
    </source>
</evidence>
<dbReference type="GeneID" id="14691515"/>
<feature type="region of interest" description="Disordered" evidence="2">
    <location>
        <begin position="380"/>
        <end position="403"/>
    </location>
</feature>
<dbReference type="Proteomes" id="UP000006319">
    <property type="component" value="Chromosome 5"/>
</dbReference>
<keyword evidence="4" id="KW-1185">Reference proteome</keyword>
<feature type="region of interest" description="Disordered" evidence="2">
    <location>
        <begin position="1"/>
        <end position="36"/>
    </location>
</feature>
<feature type="compositionally biased region" description="Basic and acidic residues" evidence="2">
    <location>
        <begin position="392"/>
        <end position="403"/>
    </location>
</feature>
<feature type="compositionally biased region" description="Polar residues" evidence="2">
    <location>
        <begin position="463"/>
        <end position="472"/>
    </location>
</feature>
<protein>
    <submittedName>
        <fullName evidence="3">Uncharacterized protein</fullName>
    </submittedName>
</protein>
<feature type="compositionally biased region" description="Basic and acidic residues" evidence="2">
    <location>
        <begin position="490"/>
        <end position="507"/>
    </location>
</feature>
<feature type="region of interest" description="Disordered" evidence="2">
    <location>
        <begin position="463"/>
        <end position="601"/>
    </location>
</feature>
<dbReference type="eggNOG" id="ENOG502TMVU">
    <property type="taxonomic scope" value="Eukaryota"/>
</dbReference>
<sequence length="710" mass="80697">MEVRRRSSKEPSRRMHYEVRPRTQRTASYGAGLSDPSSQGENMEIYYNEAKYLSKEQMKAYIHKMKKEIKNYKLREMNYKIEIKYLRRKIERLKGIIQNDTFFLNHQRGGSVRSHHSGFSFKSGMNKVNSEDGTHAGWYKRGNISEGNYHHRGYTQKYDSARDGGHHDRNRSHSYSHGHGRNRSNSRSHSHSRNRSRVFEDNRSEAKFSNVSIRSINASIHNNKRINVRNFNGRFSDTCRRSDHNQVTHLEKVQADNNTRGSMDRFNSLKKHSRDHSRDHLRDHSRDHFVHTVPMAREVKKDNPCEDRMCLAIKRGSDSFRSNRSCSCTSKFKLKSHLISNSNHIRNMSSDINNTISKDIKNYYSSKQSILSGTSQQLLNRNSSSVQKGPSGRKDVESKTDSCGKHMSIEKLSKLTPREIKKKINCDFFDYAHHQRILRKKYISPYAFKRDTSLSRMASCGKVTQRSGSQVNAAEEKNGEDNGELSDGGDSIKRVKLYLDKQREKRNPPAVSTATPSMPSTMLTAAPTTPSMPSTTLAATPTSAKKHDGVSARGGAKAVTTGTVLISKEKKKSETNSNAKGSHTEYRDGTHLKTNQTKQRQNVLESIKKSIDSDIKENFKKELEELKRRKDILVSKRSDYCDLSFGSTSSSDSSRGGRRPAEGVGNPSKGGAQCKAVNNPLKESSILNISFNDLDKRINNLKNYLKNSNA</sequence>
<dbReference type="AlphaFoldDB" id="K6UCM8"/>
<organism evidence="3 4">
    <name type="scientific">Plasmodium cynomolgi (strain B)</name>
    <dbReference type="NCBI Taxonomy" id="1120755"/>
    <lineage>
        <taxon>Eukaryota</taxon>
        <taxon>Sar</taxon>
        <taxon>Alveolata</taxon>
        <taxon>Apicomplexa</taxon>
        <taxon>Aconoidasida</taxon>
        <taxon>Haemosporida</taxon>
        <taxon>Plasmodiidae</taxon>
        <taxon>Plasmodium</taxon>
        <taxon>Plasmodium (Plasmodium)</taxon>
    </lineage>
</organism>